<accession>A0A655XI61</accession>
<proteinExistence type="predicted"/>
<sequence length="43" mass="4811">MGDQSLFIRDLHSTNNDGTFAAKTVYIKAVANSDHDFSLLRLK</sequence>
<dbReference type="Proteomes" id="UP000046067">
    <property type="component" value="Unassembled WGS sequence"/>
</dbReference>
<protein>
    <submittedName>
        <fullName evidence="1">Uncharacterized protein</fullName>
    </submittedName>
</protein>
<evidence type="ECO:0000313" key="2">
    <source>
        <dbReference type="Proteomes" id="UP000046067"/>
    </source>
</evidence>
<dbReference type="AlphaFoldDB" id="A0A655XI61"/>
<organism evidence="1 2">
    <name type="scientific">Vibrio cholerae</name>
    <dbReference type="NCBI Taxonomy" id="666"/>
    <lineage>
        <taxon>Bacteria</taxon>
        <taxon>Pseudomonadati</taxon>
        <taxon>Pseudomonadota</taxon>
        <taxon>Gammaproteobacteria</taxon>
        <taxon>Vibrionales</taxon>
        <taxon>Vibrionaceae</taxon>
        <taxon>Vibrio</taxon>
    </lineage>
</organism>
<reference evidence="1 2" key="1">
    <citation type="submission" date="2015-07" db="EMBL/GenBank/DDBJ databases">
        <authorList>
            <consortium name="Pathogen Informatics"/>
        </authorList>
    </citation>
    <scope>NUCLEOTIDE SEQUENCE [LARGE SCALE GENOMIC DNA]</scope>
    <source>
        <strain evidence="1 2">A325</strain>
    </source>
</reference>
<name>A0A655XI61_VIBCL</name>
<evidence type="ECO:0000313" key="1">
    <source>
        <dbReference type="EMBL" id="CSC14679.1"/>
    </source>
</evidence>
<gene>
    <name evidence="1" type="ORF">ERS013201_01886</name>
</gene>
<dbReference type="EMBL" id="CWQJ01000010">
    <property type="protein sequence ID" value="CSC14679.1"/>
    <property type="molecule type" value="Genomic_DNA"/>
</dbReference>